<feature type="compositionally biased region" description="Basic and acidic residues" evidence="3">
    <location>
        <begin position="1827"/>
        <end position="1836"/>
    </location>
</feature>
<feature type="compositionally biased region" description="Basic and acidic residues" evidence="3">
    <location>
        <begin position="1138"/>
        <end position="1151"/>
    </location>
</feature>
<dbReference type="PANTHER" id="PTHR22948">
    <property type="entry name" value="TUDOR DOMAIN CONTAINING PROTEIN"/>
    <property type="match status" value="1"/>
</dbReference>
<dbReference type="Pfam" id="PF00567">
    <property type="entry name" value="TUDOR"/>
    <property type="match status" value="6"/>
</dbReference>
<dbReference type="CDD" id="cd20379">
    <property type="entry name" value="Tudor_dTUD-like"/>
    <property type="match status" value="1"/>
</dbReference>
<dbReference type="SMART" id="SM00333">
    <property type="entry name" value="TUDOR"/>
    <property type="match status" value="8"/>
</dbReference>
<proteinExistence type="predicted"/>
<dbReference type="EMBL" id="JAFIRN010000006">
    <property type="protein sequence ID" value="KAG5846537.1"/>
    <property type="molecule type" value="Genomic_DNA"/>
</dbReference>
<organism evidence="6 7">
    <name type="scientific">Anguilla anguilla</name>
    <name type="common">European freshwater eel</name>
    <name type="synonym">Muraena anguilla</name>
    <dbReference type="NCBI Taxonomy" id="7936"/>
    <lineage>
        <taxon>Eukaryota</taxon>
        <taxon>Metazoa</taxon>
        <taxon>Chordata</taxon>
        <taxon>Craniata</taxon>
        <taxon>Vertebrata</taxon>
        <taxon>Euteleostomi</taxon>
        <taxon>Actinopterygii</taxon>
        <taxon>Neopterygii</taxon>
        <taxon>Teleostei</taxon>
        <taxon>Anguilliformes</taxon>
        <taxon>Anguillidae</taxon>
        <taxon>Anguilla</taxon>
    </lineage>
</organism>
<reference evidence="6" key="1">
    <citation type="submission" date="2021-01" db="EMBL/GenBank/DDBJ databases">
        <title>A chromosome-scale assembly of European eel, Anguilla anguilla.</title>
        <authorList>
            <person name="Henkel C."/>
            <person name="Jong-Raadsen S.A."/>
            <person name="Dufour S."/>
            <person name="Weltzien F.-A."/>
            <person name="Palstra A.P."/>
            <person name="Pelster B."/>
            <person name="Spaink H.P."/>
            <person name="Van Den Thillart G.E."/>
            <person name="Jansen H."/>
            <person name="Zahm M."/>
            <person name="Klopp C."/>
            <person name="Cedric C."/>
            <person name="Louis A."/>
            <person name="Berthelot C."/>
            <person name="Parey E."/>
            <person name="Roest Crollius H."/>
            <person name="Montfort J."/>
            <person name="Robinson-Rechavi M."/>
            <person name="Bucao C."/>
            <person name="Bouchez O."/>
            <person name="Gislard M."/>
            <person name="Lluch J."/>
            <person name="Milhes M."/>
            <person name="Lampietro C."/>
            <person name="Lopez Roques C."/>
            <person name="Donnadieu C."/>
            <person name="Braasch I."/>
            <person name="Desvignes T."/>
            <person name="Postlethwait J."/>
            <person name="Bobe J."/>
            <person name="Guiguen Y."/>
            <person name="Dirks R."/>
        </authorList>
    </citation>
    <scope>NUCLEOTIDE SEQUENCE</scope>
    <source>
        <strain evidence="6">Tag_6206</strain>
        <tissue evidence="6">Liver</tissue>
    </source>
</reference>
<dbReference type="InterPro" id="IPR014002">
    <property type="entry name" value="Agenet_dom_plant"/>
</dbReference>
<comment type="caution">
    <text evidence="6">The sequence shown here is derived from an EMBL/GenBank/DDBJ whole genome shotgun (WGS) entry which is preliminary data.</text>
</comment>
<dbReference type="SUPFAM" id="SSF50199">
    <property type="entry name" value="Staphylococcal nuclease"/>
    <property type="match status" value="1"/>
</dbReference>
<feature type="compositionally biased region" description="Basic and acidic residues" evidence="3">
    <location>
        <begin position="1737"/>
        <end position="1762"/>
    </location>
</feature>
<dbReference type="Gene3D" id="2.30.30.140">
    <property type="match status" value="7"/>
</dbReference>
<protein>
    <recommendedName>
        <fullName evidence="8">Tudor domain containing 6</fullName>
    </recommendedName>
</protein>
<dbReference type="InterPro" id="IPR035437">
    <property type="entry name" value="SNase_OB-fold_sf"/>
</dbReference>
<feature type="region of interest" description="Disordered" evidence="3">
    <location>
        <begin position="2110"/>
        <end position="2129"/>
    </location>
</feature>
<dbReference type="SUPFAM" id="SSF63748">
    <property type="entry name" value="Tudor/PWWP/MBT"/>
    <property type="match status" value="8"/>
</dbReference>
<dbReference type="GO" id="GO:0016459">
    <property type="term" value="C:myosin complex"/>
    <property type="evidence" value="ECO:0007669"/>
    <property type="project" value="InterPro"/>
</dbReference>
<dbReference type="InterPro" id="IPR050621">
    <property type="entry name" value="Tudor_domain_containing"/>
</dbReference>
<feature type="region of interest" description="Disordered" evidence="3">
    <location>
        <begin position="1205"/>
        <end position="1231"/>
    </location>
</feature>
<evidence type="ECO:0000313" key="6">
    <source>
        <dbReference type="EMBL" id="KAG5846537.1"/>
    </source>
</evidence>
<evidence type="ECO:0008006" key="8">
    <source>
        <dbReference type="Google" id="ProtNLM"/>
    </source>
</evidence>
<feature type="domain" description="Tudor" evidence="4">
    <location>
        <begin position="294"/>
        <end position="353"/>
    </location>
</feature>
<evidence type="ECO:0000256" key="2">
    <source>
        <dbReference type="ARBA" id="ARBA00022840"/>
    </source>
</evidence>
<keyword evidence="1" id="KW-0547">Nucleotide-binding</keyword>
<name>A0A9D3S154_ANGAN</name>
<dbReference type="PROSITE" id="PS50304">
    <property type="entry name" value="TUDOR"/>
    <property type="match status" value="6"/>
</dbReference>
<feature type="domain" description="Myosin N-terminal SH3-like" evidence="5">
    <location>
        <begin position="2032"/>
        <end position="2083"/>
    </location>
</feature>
<dbReference type="Gene3D" id="2.40.50.90">
    <property type="match status" value="7"/>
</dbReference>
<accession>A0A9D3S154</accession>
<dbReference type="PROSITE" id="PS51844">
    <property type="entry name" value="SH3_LIKE"/>
    <property type="match status" value="1"/>
</dbReference>
<dbReference type="InterPro" id="IPR002999">
    <property type="entry name" value="Tudor"/>
</dbReference>
<dbReference type="InterPro" id="IPR004009">
    <property type="entry name" value="SH3_Myosin"/>
</dbReference>
<dbReference type="Proteomes" id="UP001044222">
    <property type="component" value="Unassembled WGS sequence"/>
</dbReference>
<feature type="domain" description="Tudor" evidence="4">
    <location>
        <begin position="986"/>
        <end position="1042"/>
    </location>
</feature>
<evidence type="ECO:0000259" key="5">
    <source>
        <dbReference type="PROSITE" id="PS51844"/>
    </source>
</evidence>
<gene>
    <name evidence="6" type="ORF">ANANG_G00116050</name>
</gene>
<evidence type="ECO:0000259" key="4">
    <source>
        <dbReference type="PROSITE" id="PS50304"/>
    </source>
</evidence>
<dbReference type="PANTHER" id="PTHR22948:SF15">
    <property type="entry name" value="TUDOR DOMAIN-CONTAINING PROTEIN 6"/>
    <property type="match status" value="1"/>
</dbReference>
<dbReference type="FunFam" id="2.30.30.140:FF:000018">
    <property type="entry name" value="Serine/threonine-protein kinase 31"/>
    <property type="match status" value="2"/>
</dbReference>
<evidence type="ECO:0000313" key="7">
    <source>
        <dbReference type="Proteomes" id="UP001044222"/>
    </source>
</evidence>
<evidence type="ECO:0000256" key="3">
    <source>
        <dbReference type="SAM" id="MobiDB-lite"/>
    </source>
</evidence>
<feature type="domain" description="Tudor" evidence="4">
    <location>
        <begin position="1537"/>
        <end position="1595"/>
    </location>
</feature>
<feature type="region of interest" description="Disordered" evidence="3">
    <location>
        <begin position="1131"/>
        <end position="1164"/>
    </location>
</feature>
<feature type="domain" description="Tudor" evidence="4">
    <location>
        <begin position="769"/>
        <end position="828"/>
    </location>
</feature>
<feature type="region of interest" description="Disordered" evidence="3">
    <location>
        <begin position="1711"/>
        <end position="1767"/>
    </location>
</feature>
<evidence type="ECO:0000256" key="1">
    <source>
        <dbReference type="ARBA" id="ARBA00022741"/>
    </source>
</evidence>
<feature type="domain" description="Tudor" evidence="4">
    <location>
        <begin position="1309"/>
        <end position="1368"/>
    </location>
</feature>
<keyword evidence="2" id="KW-0067">ATP-binding</keyword>
<sequence>MCSVPGLPTPGSNVTILITRVNLNPLCVLVELWGNFDQERKLDYQRMRREIQFPKEMFRESEGNPGDLCLVQVYETWYRARVVSRSGTSYSMFLIDEGRTLSATFSTLAWGQKDFFHLPPEVEFCVVANVLPLSPDNRWSPMALEFLKSLCGRTVNGCVQDVLVPHRTFLLDIPCISKQMYEVGFAKKLSIEKFKLFVSRSLQSLSGAVVVTDSKQMTSVKSEPVEVHKQIEKRQCYMYPELQTETVETVIVTEVTNPLRIFCQLKVFSQELKKLTEQITQHFEGRLRTGGARPQDLGSPCASRGSDGKWYRSVLQQVLPSNNVVEVLHVDYGKKDFVQLENVRPLAAEFLRMPVVTYVCSLHGVIDKGVGWSAAQIGFLKSLILHRTVIAKFEYQSLSEGVHYVTLYGDENVNINNLFGMKEKCLLESEKSCEDYAVRKVVASQKCQDAVENESLRMSPGRCNVTKEIQVVAATESLPLNSSHMAVVQYVESPSDFWIQTQQYALEFDQLMNTISDLYSNSADTEGLVRNPHVGLFCAARSQDNAFYRATVRELIGKQAKVYFVDYGNTEVVDWYNLRVLPKKCQTLPPLALRCSLSGIKPQDGKWSQSAILFFFKATEDKILDVHASAKSQEKYFVQLTDASSSGKKNIGEMLCSAGLAEIDDKNPVPKQVEKPLVVPTVQAASGKCSDVDQMKPGGTPGLLSTIPTVTETRSVFKEHLFPIGSSVDVNVSYIESPSDFWCQISQNAGSLNLLMQDIQKHYADSEFQHPVEAACIARHPDNRMWYRALIIQKHASPHVDVLFIDYGQTQKVPIQDLRPINPTFLKPKGQAFRCSLYNLIHPAGHSTLEWSDLAILEFQGFVDSAASSHVDLRCTIYAVMYDAQKVVFNVVDLETPFQSVCSLLVKKGLADRAPPKKVPLPPFRLDTYYYSTHNIKTGGEEQVYVTSVKSVNLFFCQLGRNSDLVEELASKVNYVCRQLQCVSCPQTFGTVCFAKYTDGQWYRGQIKSTHPAILVQFVDYGDTLEVDKSDLLPIPIEASEIMSVPVQAVECGLSDIPANVPSDVNGWFANTATDHSFRALVVAKEPCGKLMVELYDGKVQVNSRIKEKFHLEAQGKENVSYEQCDVRAQHLKGPSTRHTEHIRASDDYKSKLAPQKTEAYGRSESLKQVFASDTSSRQKQENVKKSHHVGIQWESLEVKFGKHESLQRHQIPQSLTEHDEGPPIRNTQDEYGGDSCVISNTKEHSLPKLEDLPTKSVKPGLSAEVFVSHCNSPSSFFVQLTDEENEIFSVVEKLNEDPSALEQVDAHKLQQGDLVNAEFADDCSWYRAVVREKMGNHKVQVEFIDFGNTATVSSSNICRLDRQFLELPRYSIPCLLSGIPSAHKGQWDKEIVAKFQKTVGENAEKKLKCSFIKQTDYAWEVSLVDQNVVLADTLFDSGVAVVSDGFTKRSNKPQSCMFESTLPEKSKNESKIDVTALVYKTPDISEGQTFEVYATSIVGPDYFWCQYAHSDQLHKISDVLGEMASSALQEAAWAGDLYPGSPCLALFKEDEQWYRAEVITKTENVCSVLFVDYGNESEVEQNAMMPVPPPLLEALPQAFLCLLEGFDPSQGSWDESAADQFFGLLTDEVLSVTILKVKNTKDRRTPRYQVRVVRNGEVINNRMRDYWKHSVSLNDSRLPTVVEEPSTEATVSCFELHSAGQAVSMDLCPEQNSENASLSRDFPQSFGSQTEQSESLNREEAIEVPEQHLDRPVDSPSVEKTEVEDEDMKLGCTSKLVSGFDKNQECAVLATVGEENNEGNTIPRGGNVVEETSFVTEDASDGARTPSDHGEDSKDTGLTLIGVTDSVSETTCAVTCSIHMPSCPPEVLEESTECLTEGASIAEGSCLMASPSEELPAVCLAMSEQESCESELSTSEPFKDSEEHVAPADSRNTAIEEHACALDETDPLLYKVGESFDELMVLQEDHCAEVQTDSDIYEEVFKQCTGPNLKDVGPVPLFSEGKEMKENVEEYHTSGIDSKFGDPMKAQEQLCVGSECFIWSYAHDSWCRAKIVKISEDNAKVFLLDHDAEAIVDMQNVFQRIPETPAQCLRDPVSDICSSHGEFQLAQDMAHEEEPARGEFSPGSASEEVHYDSATDVECCDQDGEIDGTSEGGVDTLPVSVTDETVQSETQQAGTPASAEAQFEEQMSHVTHLTLKVEEMSDDEVIFVKEMQVRRQLVRELGANEKEQSEDLD</sequence>
<feature type="domain" description="Tudor" evidence="4">
    <location>
        <begin position="531"/>
        <end position="588"/>
    </location>
</feature>
<dbReference type="GO" id="GO:0003774">
    <property type="term" value="F:cytoskeletal motor activity"/>
    <property type="evidence" value="ECO:0007669"/>
    <property type="project" value="InterPro"/>
</dbReference>
<feature type="compositionally biased region" description="Polar residues" evidence="3">
    <location>
        <begin position="1726"/>
        <end position="1736"/>
    </location>
</feature>
<keyword evidence="7" id="KW-1185">Reference proteome</keyword>
<dbReference type="GO" id="GO:0005524">
    <property type="term" value="F:ATP binding"/>
    <property type="evidence" value="ECO:0007669"/>
    <property type="project" value="UniProtKB-KW"/>
</dbReference>
<feature type="region of interest" description="Disordered" evidence="3">
    <location>
        <begin position="1818"/>
        <end position="1838"/>
    </location>
</feature>
<dbReference type="SMART" id="SM00743">
    <property type="entry name" value="Agenet"/>
    <property type="match status" value="2"/>
</dbReference>